<dbReference type="Proteomes" id="UP000054560">
    <property type="component" value="Unassembled WGS sequence"/>
</dbReference>
<accession>A0A0L0F9G5</accession>
<name>A0A0L0F9G5_9EUKA</name>
<reference evidence="1 2" key="1">
    <citation type="submission" date="2011-02" db="EMBL/GenBank/DDBJ databases">
        <title>The Genome Sequence of Sphaeroforma arctica JP610.</title>
        <authorList>
            <consortium name="The Broad Institute Genome Sequencing Platform"/>
            <person name="Russ C."/>
            <person name="Cuomo C."/>
            <person name="Young S.K."/>
            <person name="Zeng Q."/>
            <person name="Gargeya S."/>
            <person name="Alvarado L."/>
            <person name="Berlin A."/>
            <person name="Chapman S.B."/>
            <person name="Chen Z."/>
            <person name="Freedman E."/>
            <person name="Gellesch M."/>
            <person name="Goldberg J."/>
            <person name="Griggs A."/>
            <person name="Gujja S."/>
            <person name="Heilman E."/>
            <person name="Heiman D."/>
            <person name="Howarth C."/>
            <person name="Mehta T."/>
            <person name="Neiman D."/>
            <person name="Pearson M."/>
            <person name="Roberts A."/>
            <person name="Saif S."/>
            <person name="Shea T."/>
            <person name="Shenoy N."/>
            <person name="Sisk P."/>
            <person name="Stolte C."/>
            <person name="Sykes S."/>
            <person name="White J."/>
            <person name="Yandava C."/>
            <person name="Burger G."/>
            <person name="Gray M.W."/>
            <person name="Holland P.W.H."/>
            <person name="King N."/>
            <person name="Lang F.B.F."/>
            <person name="Roger A.J."/>
            <person name="Ruiz-Trillo I."/>
            <person name="Haas B."/>
            <person name="Nusbaum C."/>
            <person name="Birren B."/>
        </authorList>
    </citation>
    <scope>NUCLEOTIDE SEQUENCE [LARGE SCALE GENOMIC DNA]</scope>
    <source>
        <strain evidence="1 2">JP610</strain>
    </source>
</reference>
<evidence type="ECO:0008006" key="3">
    <source>
        <dbReference type="Google" id="ProtNLM"/>
    </source>
</evidence>
<proteinExistence type="predicted"/>
<protein>
    <recommendedName>
        <fullName evidence="3">Peptidase S74 domain-containing protein</fullName>
    </recommendedName>
</protein>
<evidence type="ECO:0000313" key="1">
    <source>
        <dbReference type="EMBL" id="KNC73176.1"/>
    </source>
</evidence>
<sequence>TSVANPFAEWLDSEKGAETGRPIWRERLSVRTLSSRKCTPTTRRTDAGPETVVDKPETHFGFLAEDVQKVMPDPVYDDIAGNALDIKWNNITALLVREIQMMRVDNATAQVAIDAKRRSFCMGRDT</sequence>
<dbReference type="GeneID" id="25914771"/>
<evidence type="ECO:0000313" key="2">
    <source>
        <dbReference type="Proteomes" id="UP000054560"/>
    </source>
</evidence>
<dbReference type="EMBL" id="KQ245968">
    <property type="protein sequence ID" value="KNC73176.1"/>
    <property type="molecule type" value="Genomic_DNA"/>
</dbReference>
<dbReference type="AlphaFoldDB" id="A0A0L0F9G5"/>
<dbReference type="OrthoDB" id="27041at2759"/>
<keyword evidence="2" id="KW-1185">Reference proteome</keyword>
<organism evidence="1 2">
    <name type="scientific">Sphaeroforma arctica JP610</name>
    <dbReference type="NCBI Taxonomy" id="667725"/>
    <lineage>
        <taxon>Eukaryota</taxon>
        <taxon>Ichthyosporea</taxon>
        <taxon>Ichthyophonida</taxon>
        <taxon>Sphaeroforma</taxon>
    </lineage>
</organism>
<feature type="non-terminal residue" evidence="1">
    <location>
        <position position="1"/>
    </location>
</feature>
<gene>
    <name evidence="1" type="ORF">SARC_14267</name>
</gene>
<dbReference type="RefSeq" id="XP_014147078.1">
    <property type="nucleotide sequence ID" value="XM_014291603.1"/>
</dbReference>